<feature type="transmembrane region" description="Helical" evidence="1">
    <location>
        <begin position="309"/>
        <end position="331"/>
    </location>
</feature>
<evidence type="ECO:0008006" key="4">
    <source>
        <dbReference type="Google" id="ProtNLM"/>
    </source>
</evidence>
<sequence length="1007" mass="113779">MMKISGNRLFRFLINQNYRMKRFNNLNNLTGWLVFTVAFATYSITVERTASFWDCAEFIAAAFKLEVPHPPGAPFFLLIGRIFSLLALGDLSQVAYWINMVSVLSSAFTILFLFWTITLLTKKIVAGPDSIPSPADTFLIMGAGVVGALAYTWSDSFWFSAVEAEVYAMSSFFTAIVIWAVFKWEQMEDPAAANRWLVFISYLIGLSIGVHLLNLVTIPALALVFYLKKYPKPGVVGGLIALGTGMVILTVINTGIIPGLPEMAGKFEIFFVNTLDLPYNSGVLFFIILFLGSLVWGIRFSHLRGMPGLNTTLLCLAFILTGYTSYLMVLVRSGYNPPINENSPDDVLSFVYYLKREQYGNRPLLYGPSYVARPTGLKKLSPVYRKKDGKYAIIDYRQEYEYAPGSSMLLPRMYSSQPGHPELYQSMTGLADGQKPTMVQNLSFLFSYQMGTMYWRYFLWNFSGRMGDAQGAGTLLPWDAFKAFPTSISAGKAHDNYFMLPLLLGIAGLLLLYFHQKKDLIVLAMLFVLTGIGLVVYLNSPPTEPRERDYIYVGSFYVFCIWIGMGVVACTQAFSRVLKQKGIRAITATALCLGVPMLMGIKGWDNHDRRNRFHSVDFARNLLSSCAPNAILFTGADTDTFPLWYVQEVEGFRTDVRVCVQTFMGADWYIRQLRRKINRSDALPMTLEMANYITGKNDIVPFYEIPGVKSGINLNEYLQLIKQDNKALQVPLTSGDMTSVLPSSVLFLPVNTAEVDSMKIVKKDLQPFIGNAMYWTIGNKDLYKGDLVMLDIIATNNWKRPIYFSSTMGKSNHLGLTEYMQLEGYAYRLLPARVEGAQDGYVNTDIMFNNMMNKMAWRELNNKDTYYDDTYRGAPIVTARMSFLRLAEQLVNEKRIAEARQVAERAIAVMPDDTIPYDQASAGFTGIFFDINERKKALQLADTMARRSDENLRWARQNPDSSIIDVNADLFILQSIVRSCRHAGEDAAAEEYERIFKKHLVAFNYIR</sequence>
<gene>
    <name evidence="2" type="ORF">DYBT9275_02136</name>
</gene>
<comment type="caution">
    <text evidence="2">The sequence shown here is derived from an EMBL/GenBank/DDBJ whole genome shotgun (WGS) entry which is preliminary data.</text>
</comment>
<feature type="transmembrane region" description="Helical" evidence="1">
    <location>
        <begin position="96"/>
        <end position="117"/>
    </location>
</feature>
<evidence type="ECO:0000313" key="2">
    <source>
        <dbReference type="EMBL" id="CAG4999032.1"/>
    </source>
</evidence>
<dbReference type="InterPro" id="IPR021280">
    <property type="entry name" value="TMEM260-like"/>
</dbReference>
<keyword evidence="1" id="KW-0812">Transmembrane</keyword>
<dbReference type="EMBL" id="CAJRAF010000002">
    <property type="protein sequence ID" value="CAG4999032.1"/>
    <property type="molecule type" value="Genomic_DNA"/>
</dbReference>
<feature type="transmembrane region" description="Helical" evidence="1">
    <location>
        <begin position="137"/>
        <end position="154"/>
    </location>
</feature>
<evidence type="ECO:0000256" key="1">
    <source>
        <dbReference type="SAM" id="Phobius"/>
    </source>
</evidence>
<dbReference type="Pfam" id="PF11028">
    <property type="entry name" value="TMEM260-like"/>
    <property type="match status" value="1"/>
</dbReference>
<keyword evidence="1" id="KW-0472">Membrane</keyword>
<feature type="transmembrane region" description="Helical" evidence="1">
    <location>
        <begin position="166"/>
        <end position="184"/>
    </location>
</feature>
<feature type="transmembrane region" description="Helical" evidence="1">
    <location>
        <begin position="550"/>
        <end position="570"/>
    </location>
</feature>
<feature type="transmembrane region" description="Helical" evidence="1">
    <location>
        <begin position="497"/>
        <end position="514"/>
    </location>
</feature>
<dbReference type="AlphaFoldDB" id="A0A916JCJ7"/>
<reference evidence="2" key="1">
    <citation type="submission" date="2021-04" db="EMBL/GenBank/DDBJ databases">
        <authorList>
            <person name="Rodrigo-Torres L."/>
            <person name="Arahal R. D."/>
            <person name="Lucena T."/>
        </authorList>
    </citation>
    <scope>NUCLEOTIDE SEQUENCE</scope>
    <source>
        <strain evidence="2">CECT 9275</strain>
    </source>
</reference>
<proteinExistence type="predicted"/>
<dbReference type="PANTHER" id="PTHR16214:SF3">
    <property type="entry name" value="TRANSMEMBRANE PROTEIN 260"/>
    <property type="match status" value="1"/>
</dbReference>
<dbReference type="Proteomes" id="UP000680038">
    <property type="component" value="Unassembled WGS sequence"/>
</dbReference>
<keyword evidence="1" id="KW-1133">Transmembrane helix</keyword>
<organism evidence="2 3">
    <name type="scientific">Dyadobacter helix</name>
    <dbReference type="NCBI Taxonomy" id="2822344"/>
    <lineage>
        <taxon>Bacteria</taxon>
        <taxon>Pseudomonadati</taxon>
        <taxon>Bacteroidota</taxon>
        <taxon>Cytophagia</taxon>
        <taxon>Cytophagales</taxon>
        <taxon>Spirosomataceae</taxon>
        <taxon>Dyadobacter</taxon>
    </lineage>
</organism>
<feature type="transmembrane region" description="Helical" evidence="1">
    <location>
        <begin position="196"/>
        <end position="227"/>
    </location>
</feature>
<evidence type="ECO:0000313" key="3">
    <source>
        <dbReference type="Proteomes" id="UP000680038"/>
    </source>
</evidence>
<dbReference type="PANTHER" id="PTHR16214">
    <property type="entry name" value="TRANSMEMBRANE PROTEIN 260"/>
    <property type="match status" value="1"/>
</dbReference>
<keyword evidence="3" id="KW-1185">Reference proteome</keyword>
<protein>
    <recommendedName>
        <fullName evidence="4">DUF2723 domain-containing protein</fullName>
    </recommendedName>
</protein>
<dbReference type="InterPro" id="IPR052724">
    <property type="entry name" value="GT117_domain-containing"/>
</dbReference>
<feature type="transmembrane region" description="Helical" evidence="1">
    <location>
        <begin position="277"/>
        <end position="297"/>
    </location>
</feature>
<feature type="transmembrane region" description="Helical" evidence="1">
    <location>
        <begin position="582"/>
        <end position="604"/>
    </location>
</feature>
<name>A0A916JCJ7_9BACT</name>
<accession>A0A916JCJ7</accession>
<feature type="transmembrane region" description="Helical" evidence="1">
    <location>
        <begin position="521"/>
        <end position="538"/>
    </location>
</feature>
<feature type="transmembrane region" description="Helical" evidence="1">
    <location>
        <begin position="234"/>
        <end position="257"/>
    </location>
</feature>